<dbReference type="Pfam" id="PF06827">
    <property type="entry name" value="zf-FPG_IleRS"/>
    <property type="match status" value="1"/>
</dbReference>
<dbReference type="InterPro" id="IPR009080">
    <property type="entry name" value="tRNAsynth_Ia_anticodon-bd"/>
</dbReference>
<keyword evidence="10" id="KW-0479">Metal-binding</keyword>
<evidence type="ECO:0000256" key="2">
    <source>
        <dbReference type="ARBA" id="ARBA00022490"/>
    </source>
</evidence>
<proteinExistence type="inferred from homology"/>
<dbReference type="GO" id="GO:0002161">
    <property type="term" value="F:aminoacyl-tRNA deacylase activity"/>
    <property type="evidence" value="ECO:0007669"/>
    <property type="project" value="InterPro"/>
</dbReference>
<feature type="binding site" evidence="10">
    <location>
        <position position="929"/>
    </location>
    <ligand>
        <name>Zn(2+)</name>
        <dbReference type="ChEBI" id="CHEBI:29105"/>
    </ligand>
</feature>
<evidence type="ECO:0000256" key="5">
    <source>
        <dbReference type="ARBA" id="ARBA00022840"/>
    </source>
</evidence>
<organism evidence="14 15">
    <name type="scientific">Candidatus Aquicultor primus</name>
    <dbReference type="NCBI Taxonomy" id="1797195"/>
    <lineage>
        <taxon>Bacteria</taxon>
        <taxon>Bacillati</taxon>
        <taxon>Actinomycetota</taxon>
        <taxon>Candidatus Aquicultoria</taxon>
        <taxon>Candidatus Aquicultorales</taxon>
        <taxon>Candidatus Aquicultoraceae</taxon>
        <taxon>Candidatus Aquicultor</taxon>
    </lineage>
</organism>
<dbReference type="Gene3D" id="3.40.50.620">
    <property type="entry name" value="HUPs"/>
    <property type="match status" value="2"/>
</dbReference>
<feature type="short sequence motif" description="'KMSKS' region" evidence="10">
    <location>
        <begin position="607"/>
        <end position="611"/>
    </location>
</feature>
<comment type="caution">
    <text evidence="14">The sequence shown here is derived from an EMBL/GenBank/DDBJ whole genome shotgun (WGS) entry which is preliminary data.</text>
</comment>
<keyword evidence="2 10" id="KW-0963">Cytoplasm</keyword>
<dbReference type="InterPro" id="IPR013155">
    <property type="entry name" value="M/V/L/I-tRNA-synth_anticd-bd"/>
</dbReference>
<evidence type="ECO:0000256" key="8">
    <source>
        <dbReference type="ARBA" id="ARBA00025217"/>
    </source>
</evidence>
<dbReference type="CDD" id="cd07960">
    <property type="entry name" value="Anticodon_Ia_Ile_BEm"/>
    <property type="match status" value="1"/>
</dbReference>
<evidence type="ECO:0000256" key="7">
    <source>
        <dbReference type="ARBA" id="ARBA00023146"/>
    </source>
</evidence>
<dbReference type="InterPro" id="IPR010663">
    <property type="entry name" value="Znf_FPG/IleRS"/>
</dbReference>
<comment type="subunit">
    <text evidence="10">Monomer.</text>
</comment>
<dbReference type="GO" id="GO:0000049">
    <property type="term" value="F:tRNA binding"/>
    <property type="evidence" value="ECO:0007669"/>
    <property type="project" value="InterPro"/>
</dbReference>
<sequence>MDEQAKQDYKATLNLPQTEFPMKANLPQREPEMLKFWADIDLYKAIRSVSKGKPKFILHDGPPYANGDIHAGTAMNKILKDIIVKYKTMAGFDSPYVPGWDCHGQPIEHNVEKQLGEKAKTISQVEFRKLCQDYAMRYVDIQREQFMRLGVSGDWFDPYLTLKHEYEATNVKTFGALYKRGLVYKRRKPIHWCVKDQTALAEAEIEYKDEVSPSIYVKFPLKSEFEPVKTFDEPKFIVIWTTTPWTLPANVAVAVHPEADYVAIRTAGEILILAEARLEVVATEMGIADYEIVARFKGADMEFLRCEHPLFSEKESVVVLADYVGLDTGTGAVHTAPGHGQEDYLTGLKYDLPAPMPVDAAGHFTKEAGQFAGMYIIKANKAIIEYLKEKNLLPYDTEIVHSYPCCWRCKNPVIFRATEQWFISMDIDDLRKEALKSIGDVRWIPDWSIRRINSMVEGRPDWCISRQRSWGVPIPVFYCGDCQEDVVTEETIKSVVELFMKDGADAWFDKSAEEILPQGYTCPKCSGKKFVKETDILDVWFESGVSHEGVLKTREELKWPADLYVEGSDQHRGWFQSSLMTSVGVYHRAPYEAVLTHGFVVDKDGRKMSKSLGNVVNPLDVIEKSGADILRLWVASSDYMVDVAISPDILKHVGDAYRRIRNTFRFMIGNLFDYNPETDAIAYDELLELDKWALHQMTQLLKTVTASYESYRFHGMYHAVYNFFTNELSSLYLDILKDRLYASAAGSGERRAAQTVLFEMLQVYTGMLAPVLAFTCEEAWSYLPEAVRKTRSVHLSEWPVLNEDYLDAELAGRWDKILKIRGEASKALEEARNAKLIGNSLEARVELYVDGATKELLERYESQLAQMFIVSSIDVHSLEAAPADAFKSDVIEALAIKVLPARGSKCERCWRYEDTVGDSSQHKGLCARCAGVLTGA</sequence>
<keyword evidence="6 10" id="KW-0648">Protein biosynthesis</keyword>
<evidence type="ECO:0000259" key="13">
    <source>
        <dbReference type="Pfam" id="PF08264"/>
    </source>
</evidence>
<feature type="domain" description="Methionyl/Valyl/Leucyl/Isoleucyl-tRNA synthetase anticodon-binding" evidence="13">
    <location>
        <begin position="690"/>
        <end position="846"/>
    </location>
</feature>
<keyword evidence="5 10" id="KW-0067">ATP-binding</keyword>
<feature type="binding site" evidence="10">
    <location>
        <position position="566"/>
    </location>
    <ligand>
        <name>L-isoleucyl-5'-AMP</name>
        <dbReference type="ChEBI" id="CHEBI:178002"/>
    </ligand>
</feature>
<dbReference type="FunFam" id="1.10.730.20:FF:000001">
    <property type="entry name" value="Isoleucine--tRNA ligase"/>
    <property type="match status" value="1"/>
</dbReference>
<feature type="short sequence motif" description="'HIGH' region" evidence="10">
    <location>
        <begin position="63"/>
        <end position="73"/>
    </location>
</feature>
<dbReference type="PRINTS" id="PR00984">
    <property type="entry name" value="TRNASYNTHILE"/>
</dbReference>
<dbReference type="InterPro" id="IPR050081">
    <property type="entry name" value="Ile-tRNA_ligase"/>
</dbReference>
<dbReference type="Pfam" id="PF08264">
    <property type="entry name" value="Anticodon_1"/>
    <property type="match status" value="1"/>
</dbReference>
<keyword evidence="10" id="KW-0862">Zinc</keyword>
<comment type="cofactor">
    <cofactor evidence="10">
        <name>Zn(2+)</name>
        <dbReference type="ChEBI" id="CHEBI:29105"/>
    </cofactor>
    <text evidence="10">Binds 1 zinc ion per subunit.</text>
</comment>
<dbReference type="GO" id="GO:0005829">
    <property type="term" value="C:cytosol"/>
    <property type="evidence" value="ECO:0007669"/>
    <property type="project" value="TreeGrafter"/>
</dbReference>
<comment type="catalytic activity">
    <reaction evidence="9 10">
        <text>tRNA(Ile) + L-isoleucine + ATP = L-isoleucyl-tRNA(Ile) + AMP + diphosphate</text>
        <dbReference type="Rhea" id="RHEA:11060"/>
        <dbReference type="Rhea" id="RHEA-COMP:9666"/>
        <dbReference type="Rhea" id="RHEA-COMP:9695"/>
        <dbReference type="ChEBI" id="CHEBI:30616"/>
        <dbReference type="ChEBI" id="CHEBI:33019"/>
        <dbReference type="ChEBI" id="CHEBI:58045"/>
        <dbReference type="ChEBI" id="CHEBI:78442"/>
        <dbReference type="ChEBI" id="CHEBI:78528"/>
        <dbReference type="ChEBI" id="CHEBI:456215"/>
        <dbReference type="EC" id="6.1.1.5"/>
    </reaction>
</comment>
<evidence type="ECO:0000256" key="6">
    <source>
        <dbReference type="ARBA" id="ARBA00022917"/>
    </source>
</evidence>
<dbReference type="Proteomes" id="UP000178086">
    <property type="component" value="Unassembled WGS sequence"/>
</dbReference>
<dbReference type="InterPro" id="IPR023585">
    <property type="entry name" value="Ile-tRNA-ligase_type1"/>
</dbReference>
<dbReference type="InterPro" id="IPR001412">
    <property type="entry name" value="aa-tRNA-synth_I_CS"/>
</dbReference>
<dbReference type="AlphaFoldDB" id="A0A1F2URN4"/>
<evidence type="ECO:0000256" key="9">
    <source>
        <dbReference type="ARBA" id="ARBA00048359"/>
    </source>
</evidence>
<comment type="similarity">
    <text evidence="1 10">Belongs to the class-I aminoacyl-tRNA synthetase family. IleS type 1 subfamily.</text>
</comment>
<feature type="domain" description="Zinc finger FPG/IleRS-type" evidence="12">
    <location>
        <begin position="903"/>
        <end position="930"/>
    </location>
</feature>
<dbReference type="Gene3D" id="1.10.730.20">
    <property type="match status" value="1"/>
</dbReference>
<evidence type="ECO:0000313" key="14">
    <source>
        <dbReference type="EMBL" id="OFW33313.1"/>
    </source>
</evidence>
<evidence type="ECO:0000256" key="1">
    <source>
        <dbReference type="ARBA" id="ARBA00006887"/>
    </source>
</evidence>
<dbReference type="EMBL" id="MELI01000070">
    <property type="protein sequence ID" value="OFW33313.1"/>
    <property type="molecule type" value="Genomic_DNA"/>
</dbReference>
<dbReference type="InterPro" id="IPR033708">
    <property type="entry name" value="Anticodon_Ile_BEm"/>
</dbReference>
<dbReference type="FunFam" id="3.40.50.620:FF:000152">
    <property type="entry name" value="Isoleucine--tRNA ligase"/>
    <property type="match status" value="1"/>
</dbReference>
<evidence type="ECO:0000313" key="15">
    <source>
        <dbReference type="Proteomes" id="UP000178086"/>
    </source>
</evidence>
<dbReference type="GO" id="GO:0004822">
    <property type="term" value="F:isoleucine-tRNA ligase activity"/>
    <property type="evidence" value="ECO:0007669"/>
    <property type="project" value="UniProtKB-UniRule"/>
</dbReference>
<keyword evidence="3 10" id="KW-0436">Ligase</keyword>
<dbReference type="PROSITE" id="PS00178">
    <property type="entry name" value="AA_TRNA_LIGASE_I"/>
    <property type="match status" value="1"/>
</dbReference>
<dbReference type="InterPro" id="IPR009008">
    <property type="entry name" value="Val/Leu/Ile-tRNA-synth_edit"/>
</dbReference>
<dbReference type="InterPro" id="IPR014729">
    <property type="entry name" value="Rossmann-like_a/b/a_fold"/>
</dbReference>
<dbReference type="GO" id="GO:0006428">
    <property type="term" value="P:isoleucyl-tRNA aminoacylation"/>
    <property type="evidence" value="ECO:0007669"/>
    <property type="project" value="UniProtKB-UniRule"/>
</dbReference>
<evidence type="ECO:0000256" key="3">
    <source>
        <dbReference type="ARBA" id="ARBA00022598"/>
    </source>
</evidence>
<comment type="function">
    <text evidence="8 10">Catalyzes the attachment of isoleucine to tRNA(Ile). As IleRS can inadvertently accommodate and process structurally similar amino acids such as valine, to avoid such errors it has two additional distinct tRNA(Ile)-dependent editing activities. One activity is designated as 'pretransfer' editing and involves the hydrolysis of activated Val-AMP. The other activity is designated 'posttransfer' editing and involves deacylation of mischarged Val-tRNA(Ile).</text>
</comment>
<dbReference type="Pfam" id="PF00133">
    <property type="entry name" value="tRNA-synt_1"/>
    <property type="match status" value="1"/>
</dbReference>
<reference evidence="14 15" key="1">
    <citation type="journal article" date="2016" name="Nat. Commun.">
        <title>Thousands of microbial genomes shed light on interconnected biogeochemical processes in an aquifer system.</title>
        <authorList>
            <person name="Anantharaman K."/>
            <person name="Brown C.T."/>
            <person name="Hug L.A."/>
            <person name="Sharon I."/>
            <person name="Castelle C.J."/>
            <person name="Probst A.J."/>
            <person name="Thomas B.C."/>
            <person name="Singh A."/>
            <person name="Wilkins M.J."/>
            <person name="Karaoz U."/>
            <person name="Brodie E.L."/>
            <person name="Williams K.H."/>
            <person name="Hubbard S.S."/>
            <person name="Banfield J.F."/>
        </authorList>
    </citation>
    <scope>NUCLEOTIDE SEQUENCE [LARGE SCALE GENOMIC DNA]</scope>
</reference>
<dbReference type="SUPFAM" id="SSF52374">
    <property type="entry name" value="Nucleotidylyl transferase"/>
    <property type="match status" value="1"/>
</dbReference>
<dbReference type="PANTHER" id="PTHR42765">
    <property type="entry name" value="SOLEUCYL-TRNA SYNTHETASE"/>
    <property type="match status" value="1"/>
</dbReference>
<dbReference type="InterPro" id="IPR002300">
    <property type="entry name" value="aa-tRNA-synth_Ia"/>
</dbReference>
<gene>
    <name evidence="10" type="primary">ileS</name>
    <name evidence="14" type="ORF">A2074_06970</name>
</gene>
<keyword evidence="7 10" id="KW-0030">Aminoacyl-tRNA synthetase</keyword>
<dbReference type="NCBIfam" id="TIGR00392">
    <property type="entry name" value="ileS"/>
    <property type="match status" value="1"/>
</dbReference>
<feature type="binding site" evidence="10">
    <location>
        <position position="909"/>
    </location>
    <ligand>
        <name>Zn(2+)</name>
        <dbReference type="ChEBI" id="CHEBI:29105"/>
    </ligand>
</feature>
<evidence type="ECO:0000259" key="11">
    <source>
        <dbReference type="Pfam" id="PF00133"/>
    </source>
</evidence>
<comment type="subcellular location">
    <subcellularLocation>
        <location evidence="10">Cytoplasm</location>
    </subcellularLocation>
</comment>
<name>A0A1F2URN4_9ACTN</name>
<dbReference type="InterPro" id="IPR002301">
    <property type="entry name" value="Ile-tRNA-ligase"/>
</dbReference>
<evidence type="ECO:0000256" key="4">
    <source>
        <dbReference type="ARBA" id="ARBA00022741"/>
    </source>
</evidence>
<feature type="binding site" evidence="10">
    <location>
        <position position="926"/>
    </location>
    <ligand>
        <name>Zn(2+)</name>
        <dbReference type="ChEBI" id="CHEBI:29105"/>
    </ligand>
</feature>
<dbReference type="HAMAP" id="MF_02002">
    <property type="entry name" value="Ile_tRNA_synth_type1"/>
    <property type="match status" value="1"/>
</dbReference>
<dbReference type="GO" id="GO:0008270">
    <property type="term" value="F:zinc ion binding"/>
    <property type="evidence" value="ECO:0007669"/>
    <property type="project" value="UniProtKB-UniRule"/>
</dbReference>
<dbReference type="PANTHER" id="PTHR42765:SF1">
    <property type="entry name" value="ISOLEUCINE--TRNA LIGASE, MITOCHONDRIAL"/>
    <property type="match status" value="1"/>
</dbReference>
<feature type="binding site" evidence="10">
    <location>
        <position position="906"/>
    </location>
    <ligand>
        <name>Zn(2+)</name>
        <dbReference type="ChEBI" id="CHEBI:29105"/>
    </ligand>
</feature>
<dbReference type="CDD" id="cd00818">
    <property type="entry name" value="IleRS_core"/>
    <property type="match status" value="1"/>
</dbReference>
<protein>
    <recommendedName>
        <fullName evidence="10">Isoleucine--tRNA ligase</fullName>
        <ecNumber evidence="10">6.1.1.5</ecNumber>
    </recommendedName>
    <alternativeName>
        <fullName evidence="10">Isoleucyl-tRNA synthetase</fullName>
        <shortName evidence="10">IleRS</shortName>
    </alternativeName>
</protein>
<dbReference type="SUPFAM" id="SSF47323">
    <property type="entry name" value="Anticodon-binding domain of a subclass of class I aminoacyl-tRNA synthetases"/>
    <property type="match status" value="1"/>
</dbReference>
<accession>A0A1F2URN4</accession>
<dbReference type="Gene3D" id="1.10.10.830">
    <property type="entry name" value="Ile-tRNA synthetase CP2 domain-like"/>
    <property type="match status" value="1"/>
</dbReference>
<feature type="binding site" evidence="10">
    <location>
        <position position="610"/>
    </location>
    <ligand>
        <name>ATP</name>
        <dbReference type="ChEBI" id="CHEBI:30616"/>
    </ligand>
</feature>
<dbReference type="EC" id="6.1.1.5" evidence="10"/>
<dbReference type="GO" id="GO:0005524">
    <property type="term" value="F:ATP binding"/>
    <property type="evidence" value="ECO:0007669"/>
    <property type="project" value="UniProtKB-UniRule"/>
</dbReference>
<dbReference type="SUPFAM" id="SSF50677">
    <property type="entry name" value="ValRS/IleRS/LeuRS editing domain"/>
    <property type="match status" value="1"/>
</dbReference>
<evidence type="ECO:0000256" key="10">
    <source>
        <dbReference type="HAMAP-Rule" id="MF_02002"/>
    </source>
</evidence>
<comment type="domain">
    <text evidence="10">IleRS has two distinct active sites: one for aminoacylation and one for editing. The misactivated valine is translocated from the active site to the editing site, which sterically excludes the correctly activated isoleucine. The single editing site contains two valyl binding pockets, one specific for each substrate (Val-AMP or Val-tRNA(Ile)).</text>
</comment>
<evidence type="ECO:0000259" key="12">
    <source>
        <dbReference type="Pfam" id="PF06827"/>
    </source>
</evidence>
<feature type="domain" description="Aminoacyl-tRNA synthetase class Ia" evidence="11">
    <location>
        <begin position="33"/>
        <end position="646"/>
    </location>
</feature>
<keyword evidence="4 10" id="KW-0547">Nucleotide-binding</keyword>